<accession>A0A814MBM6</accession>
<evidence type="ECO:0000256" key="1">
    <source>
        <dbReference type="SAM" id="MobiDB-lite"/>
    </source>
</evidence>
<evidence type="ECO:0000313" key="2">
    <source>
        <dbReference type="EMBL" id="CAF1076109.1"/>
    </source>
</evidence>
<feature type="compositionally biased region" description="Basic residues" evidence="1">
    <location>
        <begin position="41"/>
        <end position="53"/>
    </location>
</feature>
<dbReference type="Proteomes" id="UP000663864">
    <property type="component" value="Unassembled WGS sequence"/>
</dbReference>
<sequence>MPRRCIACGATTPPFNIQCCPSCGQEFRKPANDSAPPNNKTHVKNNHSGHSKQPRVCPYKNLCAEYLRSLEWDRSLFDRRFNHCYCSDCYLESWSDTVEAAGSVYVIPRGWCRFGLQVDKVRTEVDHIWRNWIVTYHGTTPEAAQSIVVHRQFLIPGDKRLDGEKIAICPGHIEGQNHIYTSPTIAYSAHPCYCRPQLFRSQMTNKIYKAHIVLQCRQQPGSFKVQPETIGAGHQRICSIIPNDEVEIYTTVRASVLPYGILIQLEETS</sequence>
<reference evidence="2" key="1">
    <citation type="submission" date="2021-02" db="EMBL/GenBank/DDBJ databases">
        <authorList>
            <person name="Nowell W R."/>
        </authorList>
    </citation>
    <scope>NUCLEOTIDE SEQUENCE</scope>
</reference>
<name>A0A814MBM6_9BILA</name>
<comment type="caution">
    <text evidence="2">The sequence shown here is derived from an EMBL/GenBank/DDBJ whole genome shotgun (WGS) entry which is preliminary data.</text>
</comment>
<gene>
    <name evidence="2" type="ORF">ZHD862_LOCUS16335</name>
</gene>
<feature type="region of interest" description="Disordered" evidence="1">
    <location>
        <begin position="30"/>
        <end position="53"/>
    </location>
</feature>
<dbReference type="EMBL" id="CAJNOT010000766">
    <property type="protein sequence ID" value="CAF1076109.1"/>
    <property type="molecule type" value="Genomic_DNA"/>
</dbReference>
<proteinExistence type="predicted"/>
<organism evidence="2 3">
    <name type="scientific">Rotaria sordida</name>
    <dbReference type="NCBI Taxonomy" id="392033"/>
    <lineage>
        <taxon>Eukaryota</taxon>
        <taxon>Metazoa</taxon>
        <taxon>Spiralia</taxon>
        <taxon>Gnathifera</taxon>
        <taxon>Rotifera</taxon>
        <taxon>Eurotatoria</taxon>
        <taxon>Bdelloidea</taxon>
        <taxon>Philodinida</taxon>
        <taxon>Philodinidae</taxon>
        <taxon>Rotaria</taxon>
    </lineage>
</organism>
<evidence type="ECO:0000313" key="3">
    <source>
        <dbReference type="Proteomes" id="UP000663864"/>
    </source>
</evidence>
<protein>
    <submittedName>
        <fullName evidence="2">Uncharacterized protein</fullName>
    </submittedName>
</protein>
<dbReference type="AlphaFoldDB" id="A0A814MBM6"/>